<dbReference type="Proteomes" id="UP000433406">
    <property type="component" value="Unassembled WGS sequence"/>
</dbReference>
<accession>A0A6I3JF57</accession>
<feature type="chain" id="PRO_5043725204" evidence="2">
    <location>
        <begin position="25"/>
        <end position="197"/>
    </location>
</feature>
<dbReference type="RefSeq" id="WP_154616570.1">
    <property type="nucleotide sequence ID" value="NZ_CP053660.1"/>
</dbReference>
<evidence type="ECO:0000313" key="3">
    <source>
        <dbReference type="EMBL" id="MTB96705.1"/>
    </source>
</evidence>
<name>A0A6I3JF57_9ACTN</name>
<evidence type="ECO:0000313" key="4">
    <source>
        <dbReference type="Proteomes" id="UP000433406"/>
    </source>
</evidence>
<keyword evidence="2" id="KW-0732">Signal</keyword>
<feature type="region of interest" description="Disordered" evidence="1">
    <location>
        <begin position="25"/>
        <end position="59"/>
    </location>
</feature>
<dbReference type="PROSITE" id="PS51257">
    <property type="entry name" value="PROKAR_LIPOPROTEIN"/>
    <property type="match status" value="1"/>
</dbReference>
<reference evidence="3 4" key="1">
    <citation type="submission" date="2019-10" db="EMBL/GenBank/DDBJ databases">
        <title>Nocardioides novel species isolated from the excrement of Marmot.</title>
        <authorList>
            <person name="Zhang G."/>
        </authorList>
    </citation>
    <scope>NUCLEOTIDE SEQUENCE [LARGE SCALE GENOMIC DNA]</scope>
    <source>
        <strain evidence="4">zg-579</strain>
    </source>
</reference>
<gene>
    <name evidence="3" type="ORF">GGQ22_16635</name>
</gene>
<proteinExistence type="predicted"/>
<feature type="signal peptide" evidence="2">
    <location>
        <begin position="1"/>
        <end position="24"/>
    </location>
</feature>
<protein>
    <submittedName>
        <fullName evidence="3">DUF3558 domain-containing protein</fullName>
    </submittedName>
</protein>
<keyword evidence="4" id="KW-1185">Reference proteome</keyword>
<dbReference type="InterPro" id="IPR024520">
    <property type="entry name" value="DUF3558"/>
</dbReference>
<dbReference type="EMBL" id="WLCI01000018">
    <property type="protein sequence ID" value="MTB96705.1"/>
    <property type="molecule type" value="Genomic_DNA"/>
</dbReference>
<comment type="caution">
    <text evidence="3">The sequence shown here is derived from an EMBL/GenBank/DDBJ whole genome shotgun (WGS) entry which is preliminary data.</text>
</comment>
<sequence length="197" mass="20147">MRRALLAAPLVPLLLLAGCGSGDADSGNGGGSGEAGASSPHGGSDPGTGASTPVASWNPCDDLTAAEVGRLLGEEVREEVGEPGAMRCTFVPVAEGGATIDVNYLWFDGSFAEAWDSIGADVAGKVRDVDVPTAEAARTVEQVTDDAAVVTGFVQTGGLIESVNAIVLDPDERDRLVRATRGMLRLLSERAPERAAD</sequence>
<organism evidence="3 4">
    <name type="scientific">Nocardioides marmotae</name>
    <dbReference type="NCBI Taxonomy" id="2663857"/>
    <lineage>
        <taxon>Bacteria</taxon>
        <taxon>Bacillati</taxon>
        <taxon>Actinomycetota</taxon>
        <taxon>Actinomycetes</taxon>
        <taxon>Propionibacteriales</taxon>
        <taxon>Nocardioidaceae</taxon>
        <taxon>Nocardioides</taxon>
    </lineage>
</organism>
<dbReference type="Pfam" id="PF12079">
    <property type="entry name" value="DUF3558"/>
    <property type="match status" value="1"/>
</dbReference>
<evidence type="ECO:0000256" key="2">
    <source>
        <dbReference type="SAM" id="SignalP"/>
    </source>
</evidence>
<evidence type="ECO:0000256" key="1">
    <source>
        <dbReference type="SAM" id="MobiDB-lite"/>
    </source>
</evidence>
<dbReference type="AlphaFoldDB" id="A0A6I3JF57"/>